<dbReference type="CDD" id="cd02194">
    <property type="entry name" value="ThiL"/>
    <property type="match status" value="1"/>
</dbReference>
<dbReference type="EC" id="2.7.4.16" evidence="2"/>
<dbReference type="PANTHER" id="PTHR30270:SF0">
    <property type="entry name" value="THIAMINE-MONOPHOSPHATE KINASE"/>
    <property type="match status" value="1"/>
</dbReference>
<evidence type="ECO:0000256" key="2">
    <source>
        <dbReference type="HAMAP-Rule" id="MF_02128"/>
    </source>
</evidence>
<feature type="binding site" evidence="2">
    <location>
        <position position="142"/>
    </location>
    <ligand>
        <name>ATP</name>
        <dbReference type="ChEBI" id="CHEBI:30616"/>
    </ligand>
</feature>
<dbReference type="NCBIfam" id="TIGR01379">
    <property type="entry name" value="thiL"/>
    <property type="match status" value="1"/>
</dbReference>
<evidence type="ECO:0000256" key="1">
    <source>
        <dbReference type="ARBA" id="ARBA00022977"/>
    </source>
</evidence>
<organism evidence="5 6">
    <name type="scientific">Thiobacter aerophilum</name>
    <dbReference type="NCBI Taxonomy" id="3121275"/>
    <lineage>
        <taxon>Bacteria</taxon>
        <taxon>Pseudomonadati</taxon>
        <taxon>Pseudomonadota</taxon>
        <taxon>Betaproteobacteria</taxon>
        <taxon>Burkholderiales</taxon>
        <taxon>Thiobacteraceae</taxon>
        <taxon>Thiobacter</taxon>
    </lineage>
</organism>
<reference evidence="5 6" key="1">
    <citation type="submission" date="2024-02" db="EMBL/GenBank/DDBJ databases">
        <title>New thermophilic sulfur-oxidizing bacteria from a hot springs of the Uzon caldera (Kamchatka, Russia).</title>
        <authorList>
            <person name="Dukat A.M."/>
            <person name="Elcheninov A.G."/>
            <person name="Frolov E.N."/>
        </authorList>
    </citation>
    <scope>NUCLEOTIDE SEQUENCE [LARGE SCALE GENOMIC DNA]</scope>
    <source>
        <strain evidence="5 6">AK1</strain>
    </source>
</reference>
<name>A0ABV0EHN7_9BURK</name>
<feature type="binding site" evidence="2">
    <location>
        <position position="71"/>
    </location>
    <ligand>
        <name>Mg(2+)</name>
        <dbReference type="ChEBI" id="CHEBI:18420"/>
        <label>2</label>
    </ligand>
</feature>
<evidence type="ECO:0000313" key="5">
    <source>
        <dbReference type="EMBL" id="MEO1767188.1"/>
    </source>
</evidence>
<dbReference type="RefSeq" id="WP_347308298.1">
    <property type="nucleotide sequence ID" value="NZ_JBAJEX010000005.1"/>
</dbReference>
<keyword evidence="6" id="KW-1185">Reference proteome</keyword>
<dbReference type="Pfam" id="PF02769">
    <property type="entry name" value="AIRS_C"/>
    <property type="match status" value="1"/>
</dbReference>
<feature type="domain" description="PurM-like C-terminal" evidence="4">
    <location>
        <begin position="146"/>
        <end position="299"/>
    </location>
</feature>
<comment type="function">
    <text evidence="2">Catalyzes the ATP-dependent phosphorylation of thiamine-monophosphate (TMP) to form thiamine-pyrophosphate (TPP), the active form of vitamin B1.</text>
</comment>
<sequence length="318" mass="33314">MPSEFELIARYFTRPARRTVLGVGDDAALVRVGAGKELVAAADMLVVGRHFFPDDDPESLGHKALAVNLSDFAAMGAVPRWALLSIALPEVDEAWLAAFTRGLFALADAHGVALIGGDTTRGPLTFAFTVLGEIERGAALRRSGARVGDEVWVSGTLGDAALALAALNRAVPLSPGELAQLLPRLHRPVPRLALGRRLVGVAHAAIDISDGLLADLGHVLEASGVGAEIQLTALPVSPVLAAWQTHAVARRALLAGGDDYELCFTAPRSAHEAIVRLGRRLGVPVTAIGCITRAPGLVVLDGQGRPVDCEEKGFDHFA</sequence>
<feature type="binding site" evidence="2">
    <location>
        <position position="71"/>
    </location>
    <ligand>
        <name>Mg(2+)</name>
        <dbReference type="ChEBI" id="CHEBI:18420"/>
        <label>4</label>
    </ligand>
</feature>
<evidence type="ECO:0000313" key="6">
    <source>
        <dbReference type="Proteomes" id="UP001482231"/>
    </source>
</evidence>
<feature type="binding site" evidence="2">
    <location>
        <position position="26"/>
    </location>
    <ligand>
        <name>Mg(2+)</name>
        <dbReference type="ChEBI" id="CHEBI:18420"/>
        <label>3</label>
    </ligand>
</feature>
<feature type="binding site" evidence="2">
    <location>
        <position position="26"/>
    </location>
    <ligand>
        <name>Mg(2+)</name>
        <dbReference type="ChEBI" id="CHEBI:18420"/>
        <label>4</label>
    </ligand>
</feature>
<feature type="domain" description="PurM-like N-terminal" evidence="3">
    <location>
        <begin position="24"/>
        <end position="134"/>
    </location>
</feature>
<gene>
    <name evidence="2 5" type="primary">thiL</name>
    <name evidence="5" type="ORF">V6E02_08185</name>
</gene>
<evidence type="ECO:0000259" key="3">
    <source>
        <dbReference type="Pfam" id="PF00586"/>
    </source>
</evidence>
<dbReference type="GO" id="GO:0009030">
    <property type="term" value="F:thiamine-phosphate kinase activity"/>
    <property type="evidence" value="ECO:0007669"/>
    <property type="project" value="UniProtKB-EC"/>
</dbReference>
<evidence type="ECO:0000259" key="4">
    <source>
        <dbReference type="Pfam" id="PF02769"/>
    </source>
</evidence>
<feature type="binding site" evidence="2">
    <location>
        <position position="71"/>
    </location>
    <ligand>
        <name>Mg(2+)</name>
        <dbReference type="ChEBI" id="CHEBI:18420"/>
        <label>3</label>
    </ligand>
</feature>
<accession>A0ABV0EHN7</accession>
<dbReference type="EMBL" id="JBAJEX010000005">
    <property type="protein sequence ID" value="MEO1767188.1"/>
    <property type="molecule type" value="Genomic_DNA"/>
</dbReference>
<feature type="binding site" evidence="2">
    <location>
        <begin position="117"/>
        <end position="118"/>
    </location>
    <ligand>
        <name>ATP</name>
        <dbReference type="ChEBI" id="CHEBI:30616"/>
    </ligand>
</feature>
<keyword evidence="2 5" id="KW-0808">Transferase</keyword>
<dbReference type="Proteomes" id="UP001482231">
    <property type="component" value="Unassembled WGS sequence"/>
</dbReference>
<protein>
    <recommendedName>
        <fullName evidence="2">Thiamine-monophosphate kinase</fullName>
        <shortName evidence="2">TMP kinase</shortName>
        <shortName evidence="2">Thiamine-phosphate kinase</shortName>
        <ecNumber evidence="2">2.7.4.16</ecNumber>
    </recommendedName>
</protein>
<proteinExistence type="inferred from homology"/>
<keyword evidence="2 5" id="KW-0418">Kinase</keyword>
<dbReference type="PANTHER" id="PTHR30270">
    <property type="entry name" value="THIAMINE-MONOPHOSPHATE KINASE"/>
    <property type="match status" value="1"/>
</dbReference>
<dbReference type="Pfam" id="PF00586">
    <property type="entry name" value="AIRS"/>
    <property type="match status" value="1"/>
</dbReference>
<feature type="binding site" evidence="2">
    <location>
        <position position="118"/>
    </location>
    <ligand>
        <name>Mg(2+)</name>
        <dbReference type="ChEBI" id="CHEBI:18420"/>
        <label>1</label>
    </ligand>
</feature>
<dbReference type="InterPro" id="IPR006283">
    <property type="entry name" value="ThiL-like"/>
</dbReference>
<dbReference type="SUPFAM" id="SSF56042">
    <property type="entry name" value="PurM C-terminal domain-like"/>
    <property type="match status" value="1"/>
</dbReference>
<comment type="similarity">
    <text evidence="2">Belongs to the thiamine-monophosphate kinase family.</text>
</comment>
<feature type="binding site" evidence="2">
    <location>
        <position position="43"/>
    </location>
    <ligand>
        <name>Mg(2+)</name>
        <dbReference type="ChEBI" id="CHEBI:18420"/>
        <label>1</label>
    </ligand>
</feature>
<keyword evidence="1 2" id="KW-0784">Thiamine biosynthesis</keyword>
<comment type="caution">
    <text evidence="5">The sequence shown here is derived from an EMBL/GenBank/DDBJ whole genome shotgun (WGS) entry which is preliminary data.</text>
</comment>
<dbReference type="InterPro" id="IPR016188">
    <property type="entry name" value="PurM-like_N"/>
</dbReference>
<comment type="caution">
    <text evidence="2">Lacks conserved residue(s) required for the propagation of feature annotation.</text>
</comment>
<comment type="catalytic activity">
    <reaction evidence="2">
        <text>thiamine phosphate + ATP = thiamine diphosphate + ADP</text>
        <dbReference type="Rhea" id="RHEA:15913"/>
        <dbReference type="ChEBI" id="CHEBI:30616"/>
        <dbReference type="ChEBI" id="CHEBI:37575"/>
        <dbReference type="ChEBI" id="CHEBI:58937"/>
        <dbReference type="ChEBI" id="CHEBI:456216"/>
        <dbReference type="EC" id="2.7.4.16"/>
    </reaction>
</comment>
<keyword evidence="2" id="KW-0547">Nucleotide-binding</keyword>
<feature type="binding site" evidence="2">
    <location>
        <position position="207"/>
    </location>
    <ligand>
        <name>Mg(2+)</name>
        <dbReference type="ChEBI" id="CHEBI:18420"/>
        <label>3</label>
    </ligand>
</feature>
<dbReference type="InterPro" id="IPR010918">
    <property type="entry name" value="PurM-like_C_dom"/>
</dbReference>
<keyword evidence="2" id="KW-0067">ATP-binding</keyword>
<feature type="binding site" evidence="2">
    <location>
        <position position="314"/>
    </location>
    <ligand>
        <name>substrate</name>
    </ligand>
</feature>
<comment type="miscellaneous">
    <text evidence="2">Reaction mechanism of ThiL seems to utilize a direct, inline transfer of the gamma-phosphate of ATP to TMP rather than a phosphorylated enzyme intermediate.</text>
</comment>
<dbReference type="Gene3D" id="3.90.650.10">
    <property type="entry name" value="PurM-like C-terminal domain"/>
    <property type="match status" value="1"/>
</dbReference>
<dbReference type="HAMAP" id="MF_02128">
    <property type="entry name" value="TMP_kinase"/>
    <property type="match status" value="1"/>
</dbReference>
<dbReference type="Gene3D" id="3.30.1330.10">
    <property type="entry name" value="PurM-like, N-terminal domain"/>
    <property type="match status" value="1"/>
</dbReference>
<comment type="pathway">
    <text evidence="2">Cofactor biosynthesis; thiamine diphosphate biosynthesis; thiamine diphosphate from thiamine phosphate: step 1/1.</text>
</comment>
<feature type="binding site" evidence="2">
    <location>
        <position position="209"/>
    </location>
    <ligand>
        <name>ATP</name>
        <dbReference type="ChEBI" id="CHEBI:30616"/>
    </ligand>
</feature>
<dbReference type="InterPro" id="IPR036676">
    <property type="entry name" value="PurM-like_C_sf"/>
</dbReference>
<keyword evidence="2" id="KW-0460">Magnesium</keyword>
<dbReference type="SUPFAM" id="SSF55326">
    <property type="entry name" value="PurM N-terminal domain-like"/>
    <property type="match status" value="1"/>
</dbReference>
<dbReference type="PIRSF" id="PIRSF005303">
    <property type="entry name" value="Thiam_monoph_kin"/>
    <property type="match status" value="1"/>
</dbReference>
<feature type="binding site" evidence="2">
    <location>
        <position position="43"/>
    </location>
    <ligand>
        <name>Mg(2+)</name>
        <dbReference type="ChEBI" id="CHEBI:18420"/>
        <label>2</label>
    </ligand>
</feature>
<feature type="binding site" evidence="2">
    <location>
        <position position="50"/>
    </location>
    <ligand>
        <name>substrate</name>
    </ligand>
</feature>
<feature type="binding site" evidence="2">
    <location>
        <position position="210"/>
    </location>
    <ligand>
        <name>Mg(2+)</name>
        <dbReference type="ChEBI" id="CHEBI:18420"/>
        <label>5</label>
    </ligand>
</feature>
<feature type="binding site" evidence="2">
    <location>
        <position position="258"/>
    </location>
    <ligand>
        <name>substrate</name>
    </ligand>
</feature>
<keyword evidence="2" id="KW-0479">Metal-binding</keyword>
<dbReference type="InterPro" id="IPR036921">
    <property type="entry name" value="PurM-like_N_sf"/>
</dbReference>